<feature type="compositionally biased region" description="Basic and acidic residues" evidence="1">
    <location>
        <begin position="73"/>
        <end position="98"/>
    </location>
</feature>
<feature type="compositionally biased region" description="Basic and acidic residues" evidence="1">
    <location>
        <begin position="1"/>
        <end position="10"/>
    </location>
</feature>
<feature type="compositionally biased region" description="Basic and acidic residues" evidence="1">
    <location>
        <begin position="33"/>
        <end position="43"/>
    </location>
</feature>
<gene>
    <name evidence="2" type="ORF">GH714_007557</name>
</gene>
<dbReference type="AlphaFoldDB" id="A0A6A6LZ89"/>
<accession>A0A6A6LZ89</accession>
<reference evidence="2 3" key="1">
    <citation type="journal article" date="2020" name="Mol. Plant">
        <title>The Chromosome-Based Rubber Tree Genome Provides New Insights into Spurge Genome Evolution and Rubber Biosynthesis.</title>
        <authorList>
            <person name="Liu J."/>
            <person name="Shi C."/>
            <person name="Shi C.C."/>
            <person name="Li W."/>
            <person name="Zhang Q.J."/>
            <person name="Zhang Y."/>
            <person name="Li K."/>
            <person name="Lu H.F."/>
            <person name="Shi C."/>
            <person name="Zhu S.T."/>
            <person name="Xiao Z.Y."/>
            <person name="Nan H."/>
            <person name="Yue Y."/>
            <person name="Zhu X.G."/>
            <person name="Wu Y."/>
            <person name="Hong X.N."/>
            <person name="Fan G.Y."/>
            <person name="Tong Y."/>
            <person name="Zhang D."/>
            <person name="Mao C.L."/>
            <person name="Liu Y.L."/>
            <person name="Hao S.J."/>
            <person name="Liu W.Q."/>
            <person name="Lv M.Q."/>
            <person name="Zhang H.B."/>
            <person name="Liu Y."/>
            <person name="Hu-Tang G.R."/>
            <person name="Wang J.P."/>
            <person name="Wang J.H."/>
            <person name="Sun Y.H."/>
            <person name="Ni S.B."/>
            <person name="Chen W.B."/>
            <person name="Zhang X.C."/>
            <person name="Jiao Y.N."/>
            <person name="Eichler E.E."/>
            <person name="Li G.H."/>
            <person name="Liu X."/>
            <person name="Gao L.Z."/>
        </authorList>
    </citation>
    <scope>NUCLEOTIDE SEQUENCE [LARGE SCALE GENOMIC DNA]</scope>
    <source>
        <strain evidence="3">cv. GT1</strain>
        <tissue evidence="2">Leaf</tissue>
    </source>
</reference>
<name>A0A6A6LZ89_HEVBR</name>
<dbReference type="EMBL" id="JAAGAX010000008">
    <property type="protein sequence ID" value="KAF2305685.1"/>
    <property type="molecule type" value="Genomic_DNA"/>
</dbReference>
<feature type="compositionally biased region" description="Pro residues" evidence="1">
    <location>
        <begin position="15"/>
        <end position="25"/>
    </location>
</feature>
<sequence length="184" mass="20812">MEKSHGDDRFYGQNLPPPPPLPPHVVPQSVNSSRRDEDADRRFGTTRHTQRLSPRHEEKERRRSEENSLVSQDDAKRGGEGKRKGEGEEKVNLLKEEMDVSAASKRRKLKREHLPSGEAGEYSPAAPPPPPLPIGMSQSYDGRDRGDRKGAMIQRSGYLEELPMRIHGKEAANKMTRRDADPYP</sequence>
<protein>
    <submittedName>
        <fullName evidence="2">Uncharacterized protein</fullName>
    </submittedName>
</protein>
<dbReference type="Proteomes" id="UP000467840">
    <property type="component" value="Chromosome 9"/>
</dbReference>
<proteinExistence type="predicted"/>
<feature type="compositionally biased region" description="Basic and acidic residues" evidence="1">
    <location>
        <begin position="54"/>
        <end position="66"/>
    </location>
</feature>
<feature type="region of interest" description="Disordered" evidence="1">
    <location>
        <begin position="1"/>
        <end position="148"/>
    </location>
</feature>
<evidence type="ECO:0000313" key="2">
    <source>
        <dbReference type="EMBL" id="KAF2305685.1"/>
    </source>
</evidence>
<organism evidence="2 3">
    <name type="scientific">Hevea brasiliensis</name>
    <name type="common">Para rubber tree</name>
    <name type="synonym">Siphonia brasiliensis</name>
    <dbReference type="NCBI Taxonomy" id="3981"/>
    <lineage>
        <taxon>Eukaryota</taxon>
        <taxon>Viridiplantae</taxon>
        <taxon>Streptophyta</taxon>
        <taxon>Embryophyta</taxon>
        <taxon>Tracheophyta</taxon>
        <taxon>Spermatophyta</taxon>
        <taxon>Magnoliopsida</taxon>
        <taxon>eudicotyledons</taxon>
        <taxon>Gunneridae</taxon>
        <taxon>Pentapetalae</taxon>
        <taxon>rosids</taxon>
        <taxon>fabids</taxon>
        <taxon>Malpighiales</taxon>
        <taxon>Euphorbiaceae</taxon>
        <taxon>Crotonoideae</taxon>
        <taxon>Micrandreae</taxon>
        <taxon>Hevea</taxon>
    </lineage>
</organism>
<evidence type="ECO:0000313" key="3">
    <source>
        <dbReference type="Proteomes" id="UP000467840"/>
    </source>
</evidence>
<comment type="caution">
    <text evidence="2">The sequence shown here is derived from an EMBL/GenBank/DDBJ whole genome shotgun (WGS) entry which is preliminary data.</text>
</comment>
<evidence type="ECO:0000256" key="1">
    <source>
        <dbReference type="SAM" id="MobiDB-lite"/>
    </source>
</evidence>
<keyword evidence="3" id="KW-1185">Reference proteome</keyword>